<dbReference type="PANTHER" id="PTHR39322:SF1">
    <property type="entry name" value="ISOVALERYL-HOMOSERINE LACTONE SYNTHASE"/>
    <property type="match status" value="1"/>
</dbReference>
<sequence>MIRFLKSSDLQQHHVLRKTMFQDRAFQFSTRLQWDVEVNDEGEELDEYDSLDPVYVIVQSENGQHQGSMRLLPTIGRTMVNDHFSDVTGGIIFRSRLMWECSRFCVSKAGNRKTAPKLLAAGGKFLQEFGIQNLIGVFDQKMERVYRVLRTSPFVVGQKTYGAETIGVGLWQFNEDVYSELLKLANMSQMEMELFFANSKFEKKQLATAV</sequence>
<dbReference type="SUPFAM" id="SSF55729">
    <property type="entry name" value="Acyl-CoA N-acyltransferases (Nat)"/>
    <property type="match status" value="1"/>
</dbReference>
<protein>
    <recommendedName>
        <fullName evidence="6">Acyl-homoserine-lactone synthase</fullName>
        <ecNumber evidence="6">2.3.1.184</ecNumber>
    </recommendedName>
    <alternativeName>
        <fullName evidence="6">Autoinducer synthesis protein</fullName>
    </alternativeName>
</protein>
<evidence type="ECO:0000313" key="8">
    <source>
        <dbReference type="Proteomes" id="UP000193224"/>
    </source>
</evidence>
<comment type="catalytic activity">
    <reaction evidence="6">
        <text>a fatty acyl-[ACP] + S-adenosyl-L-methionine = an N-acyl-L-homoserine lactone + S-methyl-5'-thioadenosine + holo-[ACP] + H(+)</text>
        <dbReference type="Rhea" id="RHEA:10096"/>
        <dbReference type="Rhea" id="RHEA-COMP:9685"/>
        <dbReference type="Rhea" id="RHEA-COMP:14125"/>
        <dbReference type="ChEBI" id="CHEBI:15378"/>
        <dbReference type="ChEBI" id="CHEBI:17509"/>
        <dbReference type="ChEBI" id="CHEBI:55474"/>
        <dbReference type="ChEBI" id="CHEBI:59789"/>
        <dbReference type="ChEBI" id="CHEBI:64479"/>
        <dbReference type="ChEBI" id="CHEBI:138651"/>
        <dbReference type="EC" id="2.3.1.184"/>
    </reaction>
</comment>
<dbReference type="PANTHER" id="PTHR39322">
    <property type="entry name" value="ACYL-HOMOSERINE-LACTONE SYNTHASE"/>
    <property type="match status" value="1"/>
</dbReference>
<accession>A0A1X7BVW7</accession>
<dbReference type="InterPro" id="IPR016181">
    <property type="entry name" value="Acyl_CoA_acyltransferase"/>
</dbReference>
<dbReference type="Proteomes" id="UP000193224">
    <property type="component" value="Unassembled WGS sequence"/>
</dbReference>
<dbReference type="AlphaFoldDB" id="A0A1X7BVW7"/>
<proteinExistence type="inferred from homology"/>
<dbReference type="GO" id="GO:0009372">
    <property type="term" value="P:quorum sensing"/>
    <property type="evidence" value="ECO:0007669"/>
    <property type="project" value="UniProtKB-UniRule"/>
</dbReference>
<keyword evidence="8" id="KW-1185">Reference proteome</keyword>
<dbReference type="PRINTS" id="PR01549">
    <property type="entry name" value="AUTOINDCRSYN"/>
</dbReference>
<dbReference type="EMBL" id="FWXB01000017">
    <property type="protein sequence ID" value="SMC13801.1"/>
    <property type="molecule type" value="Genomic_DNA"/>
</dbReference>
<keyword evidence="2 6" id="KW-0808">Transferase</keyword>
<dbReference type="Pfam" id="PF00765">
    <property type="entry name" value="Autoind_synth"/>
    <property type="match status" value="1"/>
</dbReference>
<gene>
    <name evidence="7" type="ORF">ROA7745_03661</name>
</gene>
<evidence type="ECO:0000256" key="2">
    <source>
        <dbReference type="ARBA" id="ARBA00022679"/>
    </source>
</evidence>
<organism evidence="7 8">
    <name type="scientific">Roseovarius aestuarii</name>
    <dbReference type="NCBI Taxonomy" id="475083"/>
    <lineage>
        <taxon>Bacteria</taxon>
        <taxon>Pseudomonadati</taxon>
        <taxon>Pseudomonadota</taxon>
        <taxon>Alphaproteobacteria</taxon>
        <taxon>Rhodobacterales</taxon>
        <taxon>Roseobacteraceae</taxon>
        <taxon>Roseovarius</taxon>
    </lineage>
</organism>
<name>A0A1X7BVW7_9RHOB</name>
<dbReference type="PROSITE" id="PS51187">
    <property type="entry name" value="AUTOINDUCER_SYNTH_2"/>
    <property type="match status" value="1"/>
</dbReference>
<evidence type="ECO:0000313" key="7">
    <source>
        <dbReference type="EMBL" id="SMC13801.1"/>
    </source>
</evidence>
<evidence type="ECO:0000256" key="6">
    <source>
        <dbReference type="RuleBase" id="RU361135"/>
    </source>
</evidence>
<keyword evidence="3 6" id="KW-0949">S-adenosyl-L-methionine</keyword>
<dbReference type="GO" id="GO:0061579">
    <property type="term" value="F:N-acyl homoserine lactone synthase activity"/>
    <property type="evidence" value="ECO:0007669"/>
    <property type="project" value="UniProtKB-UniRule"/>
</dbReference>
<comment type="similarity">
    <text evidence="5 6">Belongs to the autoinducer synthase family.</text>
</comment>
<evidence type="ECO:0000256" key="4">
    <source>
        <dbReference type="ARBA" id="ARBA00022929"/>
    </source>
</evidence>
<dbReference type="EC" id="2.3.1.184" evidence="6"/>
<dbReference type="InterPro" id="IPR001690">
    <property type="entry name" value="Autoind_synthase"/>
</dbReference>
<evidence type="ECO:0000256" key="1">
    <source>
        <dbReference type="ARBA" id="ARBA00022654"/>
    </source>
</evidence>
<dbReference type="RefSeq" id="WP_085801733.1">
    <property type="nucleotide sequence ID" value="NZ_FWXB01000017.1"/>
</dbReference>
<dbReference type="OrthoDB" id="6169313at2"/>
<keyword evidence="4 5" id="KW-0071">Autoinducer synthesis</keyword>
<evidence type="ECO:0000256" key="3">
    <source>
        <dbReference type="ARBA" id="ARBA00022691"/>
    </source>
</evidence>
<dbReference type="GO" id="GO:0007165">
    <property type="term" value="P:signal transduction"/>
    <property type="evidence" value="ECO:0007669"/>
    <property type="project" value="TreeGrafter"/>
</dbReference>
<evidence type="ECO:0000256" key="5">
    <source>
        <dbReference type="PROSITE-ProRule" id="PRU00533"/>
    </source>
</evidence>
<reference evidence="7 8" key="1">
    <citation type="submission" date="2017-03" db="EMBL/GenBank/DDBJ databases">
        <authorList>
            <person name="Afonso C.L."/>
            <person name="Miller P.J."/>
            <person name="Scott M.A."/>
            <person name="Spackman E."/>
            <person name="Goraichik I."/>
            <person name="Dimitrov K.M."/>
            <person name="Suarez D.L."/>
            <person name="Swayne D.E."/>
        </authorList>
    </citation>
    <scope>NUCLEOTIDE SEQUENCE [LARGE SCALE GENOMIC DNA]</scope>
    <source>
        <strain evidence="7 8">CECT 7745</strain>
    </source>
</reference>
<dbReference type="Gene3D" id="3.40.630.30">
    <property type="match status" value="1"/>
</dbReference>
<keyword evidence="1 5" id="KW-0673">Quorum sensing</keyword>